<sequence length="125" mass="14007">MLKDMLCVPFKSFPKATGLKIPAFIIMGTKLTLLLMDRPAPYICRMTRCRPMFYPSSLDSFADDMGSLISLINQVKHVVKNTHNAVIRKELVGAVVDDSLLDDSSVKLSPCPRSPIKSNKRQRLL</sequence>
<dbReference type="VEuPathDB" id="FungiDB:LCOR_06104.1"/>
<comment type="caution">
    <text evidence="2">The sequence shown here is derived from an EMBL/GenBank/DDBJ whole genome shotgun (WGS) entry which is preliminary data.</text>
</comment>
<dbReference type="VEuPathDB" id="FungiDB:LCOR_10408.1"/>
<evidence type="ECO:0000313" key="1">
    <source>
        <dbReference type="EMBL" id="CDH54892.1"/>
    </source>
</evidence>
<dbReference type="AlphaFoldDB" id="A0A068SEC8"/>
<dbReference type="EMBL" id="CBTN010000026">
    <property type="protein sequence ID" value="CDH54892.1"/>
    <property type="molecule type" value="Genomic_DNA"/>
</dbReference>
<organism evidence="2 3">
    <name type="scientific">Lichtheimia corymbifera JMRC:FSU:9682</name>
    <dbReference type="NCBI Taxonomy" id="1263082"/>
    <lineage>
        <taxon>Eukaryota</taxon>
        <taxon>Fungi</taxon>
        <taxon>Fungi incertae sedis</taxon>
        <taxon>Mucoromycota</taxon>
        <taxon>Mucoromycotina</taxon>
        <taxon>Mucoromycetes</taxon>
        <taxon>Mucorales</taxon>
        <taxon>Lichtheimiaceae</taxon>
        <taxon>Lichtheimia</taxon>
    </lineage>
</organism>
<evidence type="ECO:0000313" key="3">
    <source>
        <dbReference type="Proteomes" id="UP000027586"/>
    </source>
</evidence>
<reference evidence="2 3" key="1">
    <citation type="submission" date="2013-08" db="EMBL/GenBank/DDBJ databases">
        <title>Gene expansion shapes genome architecture in the human pathogen Lichtheimia corymbifera: an evolutionary genomics analysis in the ancient terrestrial Mucorales (Mucoromycotina).</title>
        <authorList>
            <person name="Schwartze V.U."/>
            <person name="Winter S."/>
            <person name="Shelest E."/>
            <person name="Marcet-Houben M."/>
            <person name="Horn F."/>
            <person name="Wehner S."/>
            <person name="Hoffmann K."/>
            <person name="Riege K."/>
            <person name="Sammeth M."/>
            <person name="Nowrousian M."/>
            <person name="Valiante V."/>
            <person name="Linde J."/>
            <person name="Jacobsen I.D."/>
            <person name="Marz M."/>
            <person name="Brakhage A.A."/>
            <person name="Gabaldon T."/>
            <person name="Bocker S."/>
            <person name="Voigt K."/>
        </authorList>
    </citation>
    <scope>NUCLEOTIDE SEQUENCE [LARGE SCALE GENOMIC DNA]</scope>
    <source>
        <strain evidence="2">FSU 9682</strain>
        <strain evidence="3">JMRC:FSU:9682</strain>
    </source>
</reference>
<dbReference type="EMBL" id="CBTN010000072">
    <property type="protein sequence ID" value="CDH59601.1"/>
    <property type="molecule type" value="Genomic_DNA"/>
</dbReference>
<accession>A0A068SEC8</accession>
<dbReference type="OrthoDB" id="2269854at2759"/>
<name>A0A068SEC8_9FUNG</name>
<evidence type="ECO:0000313" key="2">
    <source>
        <dbReference type="EMBL" id="CDH59601.1"/>
    </source>
</evidence>
<dbReference type="Proteomes" id="UP000027586">
    <property type="component" value="Unassembled WGS sequence"/>
</dbReference>
<keyword evidence="3" id="KW-1185">Reference proteome</keyword>
<gene>
    <name evidence="1" type="ORF">LCOR_06104.1</name>
    <name evidence="2" type="ORF">LCOR_10408.1</name>
</gene>
<protein>
    <submittedName>
        <fullName evidence="2">Uncharacterized protein</fullName>
    </submittedName>
</protein>
<proteinExistence type="predicted"/>